<evidence type="ECO:0000256" key="2">
    <source>
        <dbReference type="ARBA" id="ARBA00022695"/>
    </source>
</evidence>
<keyword evidence="4" id="KW-0547">Nucleotide-binding</keyword>
<keyword evidence="14" id="KW-1185">Reference proteome</keyword>
<keyword evidence="6" id="KW-0460">Magnesium</keyword>
<dbReference type="EMBL" id="JAEHFW010000001">
    <property type="protein sequence ID" value="MBK0379332.1"/>
    <property type="molecule type" value="Genomic_DNA"/>
</dbReference>
<dbReference type="GO" id="GO:0005525">
    <property type="term" value="F:GTP binding"/>
    <property type="evidence" value="ECO:0007669"/>
    <property type="project" value="UniProtKB-KW"/>
</dbReference>
<dbReference type="Pfam" id="PF21654">
    <property type="entry name" value="DncV-like_NTFase"/>
    <property type="match status" value="1"/>
</dbReference>
<dbReference type="GO" id="GO:0051607">
    <property type="term" value="P:defense response to virus"/>
    <property type="evidence" value="ECO:0007669"/>
    <property type="project" value="UniProtKB-KW"/>
</dbReference>
<name>A0A934PTM2_9SPHI</name>
<organism evidence="13 14">
    <name type="scientific">Mucilaginibacter segetis</name>
    <dbReference type="NCBI Taxonomy" id="2793071"/>
    <lineage>
        <taxon>Bacteria</taxon>
        <taxon>Pseudomonadati</taxon>
        <taxon>Bacteroidota</taxon>
        <taxon>Sphingobacteriia</taxon>
        <taxon>Sphingobacteriales</taxon>
        <taxon>Sphingobacteriaceae</taxon>
        <taxon>Mucilaginibacter</taxon>
    </lineage>
</organism>
<reference evidence="13" key="1">
    <citation type="submission" date="2020-12" db="EMBL/GenBank/DDBJ databases">
        <title>Bacterial novel species Mucilaginibacter sp. SD-g isolated from soil.</title>
        <authorList>
            <person name="Jung H.-Y."/>
        </authorList>
    </citation>
    <scope>NUCLEOTIDE SEQUENCE</scope>
    <source>
        <strain evidence="13">SD-g</strain>
    </source>
</reference>
<evidence type="ECO:0000256" key="6">
    <source>
        <dbReference type="ARBA" id="ARBA00022842"/>
    </source>
</evidence>
<sequence length="332" mass="37531">MANCNKLFGDFTKTVTPNADEMQRMKNSRQALEKKITAKLQEKLGMTPTYYTQGSGAHKMRTIIIKENGTYDADRGVYLPEKPAVSAETVQRYVYEAVCEHTADGAEHRKKCIRVFYRGAYNIDFPVYYSVKGEDYAYMAVKGNGWIKDDPWHMITWFEGYKDEDGQLIRMVKDLKAWASKCSCKMPSGIALAVWAAKNFSAVKDRDDECLYNLLKAIQSAVFFSVTCYAPVEPYDDLTAKMSADQKTRFKTELDKFVADAKKALDEPNQLKSSRIWQKYLGDRFPDGADEDTDQKARALYAAAGSTSLLGYTGQFNHSSGVTPQYNRNYGG</sequence>
<keyword evidence="5" id="KW-0067">ATP-binding</keyword>
<comment type="caution">
    <text evidence="13">The sequence shown here is derived from an EMBL/GenBank/DDBJ whole genome shotgun (WGS) entry which is preliminary data.</text>
</comment>
<dbReference type="NCBIfam" id="NF041078">
    <property type="entry name" value="cGAS"/>
    <property type="match status" value="1"/>
</dbReference>
<keyword evidence="8" id="KW-0051">Antiviral defense</keyword>
<keyword evidence="9" id="KW-0342">GTP-binding</keyword>
<dbReference type="GO" id="GO:0046872">
    <property type="term" value="F:metal ion binding"/>
    <property type="evidence" value="ECO:0007669"/>
    <property type="project" value="UniProtKB-KW"/>
</dbReference>
<evidence type="ECO:0000313" key="13">
    <source>
        <dbReference type="EMBL" id="MBK0379332.1"/>
    </source>
</evidence>
<accession>A0A934PTM2</accession>
<evidence type="ECO:0000256" key="5">
    <source>
        <dbReference type="ARBA" id="ARBA00022840"/>
    </source>
</evidence>
<protein>
    <recommendedName>
        <fullName evidence="10">Cyclic GMP-AMP synthase</fullName>
    </recommendedName>
</protein>
<evidence type="ECO:0000256" key="8">
    <source>
        <dbReference type="ARBA" id="ARBA00023118"/>
    </source>
</evidence>
<evidence type="ECO:0000259" key="12">
    <source>
        <dbReference type="Pfam" id="PF21654"/>
    </source>
</evidence>
<dbReference type="GO" id="GO:0140701">
    <property type="term" value="F:3',3'-cyclic GMP-AMP synthase activity"/>
    <property type="evidence" value="ECO:0007669"/>
    <property type="project" value="InterPro"/>
</dbReference>
<evidence type="ECO:0000256" key="10">
    <source>
        <dbReference type="ARBA" id="ARBA00044145"/>
    </source>
</evidence>
<dbReference type="InterPro" id="IPR047805">
    <property type="entry name" value="GAMP_synthase"/>
</dbReference>
<dbReference type="RefSeq" id="WP_200065766.1">
    <property type="nucleotide sequence ID" value="NZ_JAEHFW010000001.1"/>
</dbReference>
<dbReference type="GO" id="GO:0005524">
    <property type="term" value="F:ATP binding"/>
    <property type="evidence" value="ECO:0007669"/>
    <property type="project" value="UniProtKB-KW"/>
</dbReference>
<feature type="domain" description="Cyclic GMP-AMP synthase DncV-like nucleotidyltransferase" evidence="12">
    <location>
        <begin position="48"/>
        <end position="128"/>
    </location>
</feature>
<keyword evidence="3" id="KW-0479">Metal-binding</keyword>
<evidence type="ECO:0000256" key="7">
    <source>
        <dbReference type="ARBA" id="ARBA00023080"/>
    </source>
</evidence>
<keyword evidence="7" id="KW-0546">Nucleotide metabolism</keyword>
<evidence type="ECO:0000256" key="11">
    <source>
        <dbReference type="ARBA" id="ARBA00048304"/>
    </source>
</evidence>
<proteinExistence type="predicted"/>
<dbReference type="Proteomes" id="UP000613193">
    <property type="component" value="Unassembled WGS sequence"/>
</dbReference>
<dbReference type="GO" id="GO:0009117">
    <property type="term" value="P:nucleotide metabolic process"/>
    <property type="evidence" value="ECO:0007669"/>
    <property type="project" value="UniProtKB-KW"/>
</dbReference>
<evidence type="ECO:0000313" key="14">
    <source>
        <dbReference type="Proteomes" id="UP000613193"/>
    </source>
</evidence>
<keyword evidence="1" id="KW-0808">Transferase</keyword>
<evidence type="ECO:0000256" key="4">
    <source>
        <dbReference type="ARBA" id="ARBA00022741"/>
    </source>
</evidence>
<evidence type="ECO:0000256" key="9">
    <source>
        <dbReference type="ARBA" id="ARBA00023134"/>
    </source>
</evidence>
<dbReference type="AlphaFoldDB" id="A0A934PTM2"/>
<evidence type="ECO:0000256" key="3">
    <source>
        <dbReference type="ARBA" id="ARBA00022723"/>
    </source>
</evidence>
<gene>
    <name evidence="13" type="ORF">I5M19_08445</name>
</gene>
<dbReference type="InterPro" id="IPR048445">
    <property type="entry name" value="DncV-like_NTFase"/>
</dbReference>
<keyword evidence="2" id="KW-0548">Nucleotidyltransferase</keyword>
<evidence type="ECO:0000256" key="1">
    <source>
        <dbReference type="ARBA" id="ARBA00022679"/>
    </source>
</evidence>
<comment type="catalytic activity">
    <reaction evidence="11">
        <text>GTP + ATP = 3',3'-cGAMP + 2 diphosphate</text>
        <dbReference type="Rhea" id="RHEA:35647"/>
        <dbReference type="ChEBI" id="CHEBI:30616"/>
        <dbReference type="ChEBI" id="CHEBI:33019"/>
        <dbReference type="ChEBI" id="CHEBI:37565"/>
        <dbReference type="ChEBI" id="CHEBI:71501"/>
    </reaction>
    <physiologicalReaction direction="left-to-right" evidence="11">
        <dbReference type="Rhea" id="RHEA:35648"/>
    </physiologicalReaction>
</comment>